<dbReference type="RefSeq" id="WP_050715201.1">
    <property type="nucleotide sequence ID" value="NZ_JARVII010000017.1"/>
</dbReference>
<evidence type="ECO:0000256" key="7">
    <source>
        <dbReference type="ARBA" id="ARBA00023010"/>
    </source>
</evidence>
<proteinExistence type="predicted"/>
<evidence type="ECO:0000256" key="3">
    <source>
        <dbReference type="ARBA" id="ARBA00022475"/>
    </source>
</evidence>
<evidence type="ECO:0000256" key="6">
    <source>
        <dbReference type="ARBA" id="ARBA00022989"/>
    </source>
</evidence>
<feature type="transmembrane region" description="Helical" evidence="9">
    <location>
        <begin position="18"/>
        <end position="35"/>
    </location>
</feature>
<comment type="caution">
    <text evidence="10">The sequence shown here is derived from an EMBL/GenBank/DDBJ whole genome shotgun (WGS) entry which is preliminary data.</text>
</comment>
<dbReference type="GO" id="GO:0006886">
    <property type="term" value="P:intracellular protein transport"/>
    <property type="evidence" value="ECO:0007669"/>
    <property type="project" value="InterPro"/>
</dbReference>
<accession>A0AAW6RNA8</accession>
<keyword evidence="8 9" id="KW-0472">Membrane</keyword>
<keyword evidence="7" id="KW-0811">Translocation</keyword>
<keyword evidence="5" id="KW-0653">Protein transport</keyword>
<keyword evidence="6 9" id="KW-1133">Transmembrane helix</keyword>
<dbReference type="PANTHER" id="PTHR33910:SF1">
    <property type="entry name" value="PROTEIN TRANSLOCASE SUBUNIT SECE"/>
    <property type="match status" value="1"/>
</dbReference>
<evidence type="ECO:0000256" key="8">
    <source>
        <dbReference type="ARBA" id="ARBA00023136"/>
    </source>
</evidence>
<protein>
    <submittedName>
        <fullName evidence="10">Preprotein translocase subunit SecE</fullName>
    </submittedName>
</protein>
<gene>
    <name evidence="10" type="primary">secE</name>
    <name evidence="10" type="ORF">QB898_09015</name>
</gene>
<sequence>MSSTQVETVSSGADKIKAVAAVLLVMIGLAAYYLLAPKGVMFQWSGLAGSLVLAFVIFLWSESGRSLIGFGRDSWREVRKVVWPTRREAIQTTVFVFVFSVTLALFLWFTDKTIEWVMYDLILGWKK</sequence>
<dbReference type="GO" id="GO:0008320">
    <property type="term" value="F:protein transmembrane transporter activity"/>
    <property type="evidence" value="ECO:0007669"/>
    <property type="project" value="InterPro"/>
</dbReference>
<evidence type="ECO:0000256" key="9">
    <source>
        <dbReference type="SAM" id="Phobius"/>
    </source>
</evidence>
<keyword evidence="3" id="KW-1003">Cell membrane</keyword>
<name>A0AAW6RNA8_9BURK</name>
<evidence type="ECO:0000313" key="10">
    <source>
        <dbReference type="EMBL" id="MDG9699846.1"/>
    </source>
</evidence>
<dbReference type="EMBL" id="JARVII010000017">
    <property type="protein sequence ID" value="MDG9699846.1"/>
    <property type="molecule type" value="Genomic_DNA"/>
</dbReference>
<organism evidence="10 11">
    <name type="scientific">Ottowia cancrivicina</name>
    <dbReference type="NCBI Taxonomy" id="3040346"/>
    <lineage>
        <taxon>Bacteria</taxon>
        <taxon>Pseudomonadati</taxon>
        <taxon>Pseudomonadota</taxon>
        <taxon>Betaproteobacteria</taxon>
        <taxon>Burkholderiales</taxon>
        <taxon>Comamonadaceae</taxon>
        <taxon>Ottowia</taxon>
    </lineage>
</organism>
<keyword evidence="4 9" id="KW-0812">Transmembrane</keyword>
<evidence type="ECO:0000313" key="11">
    <source>
        <dbReference type="Proteomes" id="UP001237156"/>
    </source>
</evidence>
<dbReference type="GO" id="GO:0005886">
    <property type="term" value="C:plasma membrane"/>
    <property type="evidence" value="ECO:0007669"/>
    <property type="project" value="TreeGrafter"/>
</dbReference>
<comment type="subcellular location">
    <subcellularLocation>
        <location evidence="1">Membrane</location>
    </subcellularLocation>
</comment>
<feature type="transmembrane region" description="Helical" evidence="9">
    <location>
        <begin position="41"/>
        <end position="60"/>
    </location>
</feature>
<dbReference type="InterPro" id="IPR005807">
    <property type="entry name" value="SecE_bac"/>
</dbReference>
<dbReference type="GO" id="GO:0009306">
    <property type="term" value="P:protein secretion"/>
    <property type="evidence" value="ECO:0007669"/>
    <property type="project" value="InterPro"/>
</dbReference>
<keyword evidence="11" id="KW-1185">Reference proteome</keyword>
<dbReference type="Gene3D" id="1.20.5.1030">
    <property type="entry name" value="Preprotein translocase secy subunit"/>
    <property type="match status" value="1"/>
</dbReference>
<dbReference type="NCBIfam" id="TIGR00964">
    <property type="entry name" value="secE_bact"/>
    <property type="match status" value="1"/>
</dbReference>
<dbReference type="InterPro" id="IPR038379">
    <property type="entry name" value="SecE_sf"/>
</dbReference>
<keyword evidence="2" id="KW-0813">Transport</keyword>
<feature type="transmembrane region" description="Helical" evidence="9">
    <location>
        <begin position="89"/>
        <end position="109"/>
    </location>
</feature>
<dbReference type="GO" id="GO:0043952">
    <property type="term" value="P:protein transport by the Sec complex"/>
    <property type="evidence" value="ECO:0007669"/>
    <property type="project" value="TreeGrafter"/>
</dbReference>
<reference evidence="10 11" key="1">
    <citation type="submission" date="2023-04" db="EMBL/GenBank/DDBJ databases">
        <title>Ottowia paracancer sp. nov., isolated from human stomach.</title>
        <authorList>
            <person name="Song Y."/>
        </authorList>
    </citation>
    <scope>NUCLEOTIDE SEQUENCE [LARGE SCALE GENOMIC DNA]</scope>
    <source>
        <strain evidence="10 11">10c7w1</strain>
    </source>
</reference>
<dbReference type="GO" id="GO:0006605">
    <property type="term" value="P:protein targeting"/>
    <property type="evidence" value="ECO:0007669"/>
    <property type="project" value="InterPro"/>
</dbReference>
<evidence type="ECO:0000256" key="4">
    <source>
        <dbReference type="ARBA" id="ARBA00022692"/>
    </source>
</evidence>
<dbReference type="AlphaFoldDB" id="A0AAW6RNA8"/>
<dbReference type="Pfam" id="PF00584">
    <property type="entry name" value="SecE"/>
    <property type="match status" value="1"/>
</dbReference>
<dbReference type="Proteomes" id="UP001237156">
    <property type="component" value="Unassembled WGS sequence"/>
</dbReference>
<evidence type="ECO:0000256" key="5">
    <source>
        <dbReference type="ARBA" id="ARBA00022927"/>
    </source>
</evidence>
<evidence type="ECO:0000256" key="1">
    <source>
        <dbReference type="ARBA" id="ARBA00004370"/>
    </source>
</evidence>
<dbReference type="PANTHER" id="PTHR33910">
    <property type="entry name" value="PROTEIN TRANSLOCASE SUBUNIT SECE"/>
    <property type="match status" value="1"/>
</dbReference>
<evidence type="ECO:0000256" key="2">
    <source>
        <dbReference type="ARBA" id="ARBA00022448"/>
    </source>
</evidence>
<dbReference type="InterPro" id="IPR001901">
    <property type="entry name" value="Translocase_SecE/Sec61-g"/>
</dbReference>
<dbReference type="NCBIfam" id="NF004371">
    <property type="entry name" value="PRK05740.1-1"/>
    <property type="match status" value="1"/>
</dbReference>